<evidence type="ECO:0000313" key="2">
    <source>
        <dbReference type="Proteomes" id="UP000230611"/>
    </source>
</evidence>
<protein>
    <submittedName>
        <fullName evidence="1">Uncharacterized protein</fullName>
    </submittedName>
</protein>
<dbReference type="EMBL" id="PFUO01000082">
    <property type="protein sequence ID" value="PJB16895.1"/>
    <property type="molecule type" value="Genomic_DNA"/>
</dbReference>
<organism evidence="1 2">
    <name type="scientific">Candidatus Falkowbacteria bacterium CG_4_9_14_3_um_filter_38_19</name>
    <dbReference type="NCBI Taxonomy" id="1974559"/>
    <lineage>
        <taxon>Bacteria</taxon>
        <taxon>Candidatus Falkowiibacteriota</taxon>
    </lineage>
</organism>
<proteinExistence type="predicted"/>
<comment type="caution">
    <text evidence="1">The sequence shown here is derived from an EMBL/GenBank/DDBJ whole genome shotgun (WGS) entry which is preliminary data.</text>
</comment>
<name>A0A2M8AHC6_9BACT</name>
<sequence length="116" mass="13973">MKTYKTKSIILAGTSYKEISKKAFILYNGIRRKTKRRPYVRSAYFKKDKIFLGLFWTHIYNKNYWDQMRRMKFFGCALELIKNSRFEPTSKENPNKPTEILHRFAGVTKNNDLFFV</sequence>
<dbReference type="Proteomes" id="UP000230611">
    <property type="component" value="Unassembled WGS sequence"/>
</dbReference>
<gene>
    <name evidence="1" type="ORF">CO116_01705</name>
</gene>
<evidence type="ECO:0000313" key="1">
    <source>
        <dbReference type="EMBL" id="PJB16895.1"/>
    </source>
</evidence>
<reference evidence="2" key="1">
    <citation type="submission" date="2017-09" db="EMBL/GenBank/DDBJ databases">
        <title>Depth-based differentiation of microbial function through sediment-hosted aquifers and enrichment of novel symbionts in the deep terrestrial subsurface.</title>
        <authorList>
            <person name="Probst A.J."/>
            <person name="Ladd B."/>
            <person name="Jarett J.K."/>
            <person name="Geller-Mcgrath D.E."/>
            <person name="Sieber C.M.K."/>
            <person name="Emerson J.B."/>
            <person name="Anantharaman K."/>
            <person name="Thomas B.C."/>
            <person name="Malmstrom R."/>
            <person name="Stieglmeier M."/>
            <person name="Klingl A."/>
            <person name="Woyke T."/>
            <person name="Ryan C.M."/>
            <person name="Banfield J.F."/>
        </authorList>
    </citation>
    <scope>NUCLEOTIDE SEQUENCE [LARGE SCALE GENOMIC DNA]</scope>
</reference>
<accession>A0A2M8AHC6</accession>
<dbReference type="AlphaFoldDB" id="A0A2M8AHC6"/>